<feature type="domain" description="Tetrapyrrole biosynthesis glutamyl-tRNA reductase dimerisation" evidence="14">
    <location>
        <begin position="313"/>
        <end position="409"/>
    </location>
</feature>
<keyword evidence="6 8" id="KW-0627">Porphyrin biosynthesis</keyword>
<feature type="binding site" evidence="8 10">
    <location>
        <begin position="48"/>
        <end position="51"/>
    </location>
    <ligand>
        <name>substrate</name>
    </ligand>
</feature>
<dbReference type="PROSITE" id="PS00747">
    <property type="entry name" value="GLUTR"/>
    <property type="match status" value="1"/>
</dbReference>
<comment type="miscellaneous">
    <text evidence="8">During catalysis, the active site Cys acts as a nucleophile attacking the alpha-carbonyl group of tRNA-bound glutamate with the formation of a thioester intermediate between enzyme and glutamate, and the concomitant release of tRNA(Glu). The thioester intermediate is finally reduced by direct hydride transfer from NADPH, to form the product GSA.</text>
</comment>
<dbReference type="GO" id="GO:0008883">
    <property type="term" value="F:glutamyl-tRNA reductase activity"/>
    <property type="evidence" value="ECO:0007669"/>
    <property type="project" value="UniProtKB-UniRule"/>
</dbReference>
<dbReference type="Gene3D" id="3.40.50.720">
    <property type="entry name" value="NAD(P)-binding Rossmann-like Domain"/>
    <property type="match status" value="1"/>
</dbReference>
<evidence type="ECO:0000256" key="4">
    <source>
        <dbReference type="ARBA" id="ARBA00022857"/>
    </source>
</evidence>
<dbReference type="EMBL" id="VULR01000003">
    <property type="protein sequence ID" value="MSS42812.1"/>
    <property type="molecule type" value="Genomic_DNA"/>
</dbReference>
<name>A0A844FFT6_9FIRM</name>
<dbReference type="InterPro" id="IPR036343">
    <property type="entry name" value="GluRdtase_N_sf"/>
</dbReference>
<dbReference type="InterPro" id="IPR015895">
    <property type="entry name" value="4pyrrol_synth_GluRdtase_N"/>
</dbReference>
<dbReference type="GO" id="GO:0050661">
    <property type="term" value="F:NADP binding"/>
    <property type="evidence" value="ECO:0007669"/>
    <property type="project" value="InterPro"/>
</dbReference>
<evidence type="ECO:0000259" key="14">
    <source>
        <dbReference type="Pfam" id="PF00745"/>
    </source>
</evidence>
<evidence type="ECO:0000256" key="7">
    <source>
        <dbReference type="ARBA" id="ARBA00047464"/>
    </source>
</evidence>
<dbReference type="PANTHER" id="PTHR43013">
    <property type="entry name" value="GLUTAMYL-TRNA REDUCTASE"/>
    <property type="match status" value="1"/>
</dbReference>
<evidence type="ECO:0000313" key="17">
    <source>
        <dbReference type="EMBL" id="MSS42812.1"/>
    </source>
</evidence>
<comment type="catalytic activity">
    <reaction evidence="7 8 13">
        <text>(S)-4-amino-5-oxopentanoate + tRNA(Glu) + NADP(+) = L-glutamyl-tRNA(Glu) + NADPH + H(+)</text>
        <dbReference type="Rhea" id="RHEA:12344"/>
        <dbReference type="Rhea" id="RHEA-COMP:9663"/>
        <dbReference type="Rhea" id="RHEA-COMP:9680"/>
        <dbReference type="ChEBI" id="CHEBI:15378"/>
        <dbReference type="ChEBI" id="CHEBI:57501"/>
        <dbReference type="ChEBI" id="CHEBI:57783"/>
        <dbReference type="ChEBI" id="CHEBI:58349"/>
        <dbReference type="ChEBI" id="CHEBI:78442"/>
        <dbReference type="ChEBI" id="CHEBI:78520"/>
        <dbReference type="EC" id="1.2.1.70"/>
    </reaction>
</comment>
<feature type="domain" description="Quinate/shikimate 5-dehydrogenase/glutamyl-tRNA reductase" evidence="15">
    <location>
        <begin position="169"/>
        <end position="299"/>
    </location>
</feature>
<dbReference type="AlphaFoldDB" id="A0A844FFT6"/>
<dbReference type="InterPro" id="IPR015896">
    <property type="entry name" value="4pyrrol_synth_GluRdtase_dimer"/>
</dbReference>
<organism evidence="17 18">
    <name type="scientific">Anaerosalibacter bizertensis</name>
    <dbReference type="NCBI Taxonomy" id="932217"/>
    <lineage>
        <taxon>Bacteria</taxon>
        <taxon>Bacillati</taxon>
        <taxon>Bacillota</taxon>
        <taxon>Tissierellia</taxon>
        <taxon>Tissierellales</taxon>
        <taxon>Sporanaerobacteraceae</taxon>
        <taxon>Anaerosalibacter</taxon>
    </lineage>
</organism>
<feature type="binding site" evidence="8 11">
    <location>
        <begin position="186"/>
        <end position="191"/>
    </location>
    <ligand>
        <name>NADP(+)</name>
        <dbReference type="ChEBI" id="CHEBI:58349"/>
    </ligand>
</feature>
<evidence type="ECO:0000259" key="16">
    <source>
        <dbReference type="Pfam" id="PF05201"/>
    </source>
</evidence>
<evidence type="ECO:0000313" key="18">
    <source>
        <dbReference type="Proteomes" id="UP000462760"/>
    </source>
</evidence>
<gene>
    <name evidence="8" type="primary">hemA</name>
    <name evidence="17" type="ORF">FYJ27_03565</name>
</gene>
<dbReference type="Pfam" id="PF05201">
    <property type="entry name" value="GlutR_N"/>
    <property type="match status" value="1"/>
</dbReference>
<evidence type="ECO:0000259" key="15">
    <source>
        <dbReference type="Pfam" id="PF01488"/>
    </source>
</evidence>
<comment type="domain">
    <text evidence="8">Possesses an unusual extended V-shaped dimeric structure with each monomer consisting of three distinct domains arranged along a curved 'spinal' alpha-helix. The N-terminal catalytic domain specifically recognizes the glutamate moiety of the substrate. The second domain is the NADPH-binding domain, and the third C-terminal domain is responsible for dimerization.</text>
</comment>
<comment type="similarity">
    <text evidence="2 8 13">Belongs to the glutamyl-tRNA reductase family.</text>
</comment>
<feature type="domain" description="Glutamyl-tRNA reductase N-terminal" evidence="16">
    <location>
        <begin position="6"/>
        <end position="152"/>
    </location>
</feature>
<reference evidence="17 18" key="1">
    <citation type="submission" date="2019-08" db="EMBL/GenBank/DDBJ databases">
        <title>In-depth cultivation of the pig gut microbiome towards novel bacterial diversity and tailored functional studies.</title>
        <authorList>
            <person name="Wylensek D."/>
            <person name="Hitch T.C.A."/>
            <person name="Clavel T."/>
        </authorList>
    </citation>
    <scope>NUCLEOTIDE SEQUENCE [LARGE SCALE GENOMIC DNA]</scope>
    <source>
        <strain evidence="17 18">Med78-601-WT-4W-RMD-3</strain>
    </source>
</reference>
<keyword evidence="5 8" id="KW-0560">Oxidoreductase</keyword>
<evidence type="ECO:0000256" key="12">
    <source>
        <dbReference type="PIRSR" id="PIRSR000445-4"/>
    </source>
</evidence>
<dbReference type="SUPFAM" id="SSF69742">
    <property type="entry name" value="Glutamyl tRNA-reductase catalytic, N-terminal domain"/>
    <property type="match status" value="1"/>
</dbReference>
<dbReference type="FunFam" id="3.30.460.30:FF:000001">
    <property type="entry name" value="Glutamyl-tRNA reductase"/>
    <property type="match status" value="1"/>
</dbReference>
<evidence type="ECO:0000256" key="2">
    <source>
        <dbReference type="ARBA" id="ARBA00005916"/>
    </source>
</evidence>
<keyword evidence="4 8" id="KW-0521">NADP</keyword>
<evidence type="ECO:0000256" key="8">
    <source>
        <dbReference type="HAMAP-Rule" id="MF_00087"/>
    </source>
</evidence>
<dbReference type="CDD" id="cd05213">
    <property type="entry name" value="NAD_bind_Glutamyl_tRNA_reduct"/>
    <property type="match status" value="1"/>
</dbReference>
<dbReference type="InterPro" id="IPR000343">
    <property type="entry name" value="4pyrrol_synth_GluRdtase"/>
</dbReference>
<comment type="function">
    <text evidence="8">Catalyzes the NADPH-dependent reduction of glutamyl-tRNA(Glu) to glutamate 1-semialdehyde (GSA).</text>
</comment>
<feature type="binding site" evidence="8 10">
    <location>
        <position position="117"/>
    </location>
    <ligand>
        <name>substrate</name>
    </ligand>
</feature>
<comment type="pathway">
    <text evidence="1 8 13">Porphyrin-containing compound metabolism; protoporphyrin-IX biosynthesis; 5-aminolevulinate from L-glutamyl-tRNA(Glu): step 1/2.</text>
</comment>
<feature type="binding site" evidence="8 10">
    <location>
        <position position="106"/>
    </location>
    <ligand>
        <name>substrate</name>
    </ligand>
</feature>
<evidence type="ECO:0000256" key="3">
    <source>
        <dbReference type="ARBA" id="ARBA00012970"/>
    </source>
</evidence>
<dbReference type="InterPro" id="IPR018214">
    <property type="entry name" value="GluRdtase_CS"/>
</dbReference>
<comment type="subunit">
    <text evidence="8">Homodimer.</text>
</comment>
<dbReference type="EC" id="1.2.1.70" evidence="3 8"/>
<accession>A0A844FFT6</accession>
<dbReference type="NCBIfam" id="TIGR01035">
    <property type="entry name" value="hemA"/>
    <property type="match status" value="1"/>
</dbReference>
<evidence type="ECO:0000256" key="13">
    <source>
        <dbReference type="RuleBase" id="RU000584"/>
    </source>
</evidence>
<dbReference type="SUPFAM" id="SSF69075">
    <property type="entry name" value="Glutamyl tRNA-reductase dimerization domain"/>
    <property type="match status" value="1"/>
</dbReference>
<dbReference type="PANTHER" id="PTHR43013:SF1">
    <property type="entry name" value="GLUTAMYL-TRNA REDUCTASE"/>
    <property type="match status" value="1"/>
</dbReference>
<feature type="site" description="Important for activity" evidence="8 12">
    <location>
        <position position="96"/>
    </location>
</feature>
<dbReference type="InterPro" id="IPR036453">
    <property type="entry name" value="GluRdtase_dimer_dom_sf"/>
</dbReference>
<evidence type="ECO:0000256" key="9">
    <source>
        <dbReference type="PIRSR" id="PIRSR000445-1"/>
    </source>
</evidence>
<dbReference type="InterPro" id="IPR036291">
    <property type="entry name" value="NAD(P)-bd_dom_sf"/>
</dbReference>
<dbReference type="UniPathway" id="UPA00251">
    <property type="reaction ID" value="UER00316"/>
</dbReference>
<comment type="caution">
    <text evidence="17">The sequence shown here is derived from an EMBL/GenBank/DDBJ whole genome shotgun (WGS) entry which is preliminary data.</text>
</comment>
<dbReference type="OrthoDB" id="110209at2"/>
<dbReference type="Gene3D" id="3.30.460.30">
    <property type="entry name" value="Glutamyl-tRNA reductase, N-terminal domain"/>
    <property type="match status" value="1"/>
</dbReference>
<feature type="active site" description="Nucleophile" evidence="8 9">
    <location>
        <position position="49"/>
    </location>
</feature>
<dbReference type="HAMAP" id="MF_00087">
    <property type="entry name" value="Glu_tRNA_reductase"/>
    <property type="match status" value="1"/>
</dbReference>
<dbReference type="PIRSF" id="PIRSF000445">
    <property type="entry name" value="4pyrrol_synth_GluRdtase"/>
    <property type="match status" value="1"/>
</dbReference>
<evidence type="ECO:0000256" key="10">
    <source>
        <dbReference type="PIRSR" id="PIRSR000445-2"/>
    </source>
</evidence>
<proteinExistence type="inferred from homology"/>
<evidence type="ECO:0000256" key="1">
    <source>
        <dbReference type="ARBA" id="ARBA00005059"/>
    </source>
</evidence>
<protein>
    <recommendedName>
        <fullName evidence="3 8">Glutamyl-tRNA reductase</fullName>
        <shortName evidence="8">GluTR</shortName>
        <ecNumber evidence="3 8">1.2.1.70</ecNumber>
    </recommendedName>
</protein>
<sequence length="410" mass="47264">MDLALIGVNHNISPIEVREKVSFTESMKIDGCNGLLDKYIDEVVILSTCNRSEIYIASNNIETSIEEVKSFYRDFFNFPQIEEYLFIKKGKEVVTHLYMVTSGLDSLVLGEDQILGQVKEAMIFSMELGFSGKVLNRLFMEAIGEGKKIRTNVRISEIPLSTSYIGIKLLRKEMGCLEGKKALVIGAGKISRLSLKYLCEEGLDKIYLTNRTHVRVKDIFKEFPCLIPVEYDERYSLLNNIDIVISATAAPHTIISYEDMPKIEKELYILDLALPRDVDSKVKDIENVVLYYIDDLRKVSEGNQQKREKLSKEAMDIIEKDVNEFLEWMGSIRVDPVLKSLNERCSDIKSDTMEYINRKLDLDQREKKIIDKMLSSALKRVVREPIKNLKALEEENMDNYIEMLNNLFEF</sequence>
<dbReference type="RefSeq" id="WP_154483264.1">
    <property type="nucleotide sequence ID" value="NZ_VULR01000003.1"/>
</dbReference>
<dbReference type="GO" id="GO:0019353">
    <property type="term" value="P:protoporphyrinogen IX biosynthetic process from glutamate"/>
    <property type="evidence" value="ECO:0007669"/>
    <property type="project" value="TreeGrafter"/>
</dbReference>
<evidence type="ECO:0000256" key="5">
    <source>
        <dbReference type="ARBA" id="ARBA00023002"/>
    </source>
</evidence>
<dbReference type="Pfam" id="PF00745">
    <property type="entry name" value="GlutR_dimer"/>
    <property type="match status" value="1"/>
</dbReference>
<dbReference type="SUPFAM" id="SSF51735">
    <property type="entry name" value="NAD(P)-binding Rossmann-fold domains"/>
    <property type="match status" value="1"/>
</dbReference>
<evidence type="ECO:0000256" key="11">
    <source>
        <dbReference type="PIRSR" id="PIRSR000445-3"/>
    </source>
</evidence>
<feature type="binding site" evidence="8 10">
    <location>
        <begin position="111"/>
        <end position="113"/>
    </location>
    <ligand>
        <name>substrate</name>
    </ligand>
</feature>
<dbReference type="Proteomes" id="UP000462760">
    <property type="component" value="Unassembled WGS sequence"/>
</dbReference>
<dbReference type="Pfam" id="PF01488">
    <property type="entry name" value="Shikimate_DH"/>
    <property type="match status" value="1"/>
</dbReference>
<dbReference type="InterPro" id="IPR006151">
    <property type="entry name" value="Shikm_DH/Glu-tRNA_Rdtase"/>
</dbReference>
<evidence type="ECO:0000256" key="6">
    <source>
        <dbReference type="ARBA" id="ARBA00023244"/>
    </source>
</evidence>